<keyword evidence="22" id="KW-1185">Reference proteome</keyword>
<dbReference type="CDD" id="cd17546">
    <property type="entry name" value="REC_hyHK_CKI1_RcsC-like"/>
    <property type="match status" value="1"/>
</dbReference>
<evidence type="ECO:0000259" key="18">
    <source>
        <dbReference type="PROSITE" id="PS50109"/>
    </source>
</evidence>
<dbReference type="PROSITE" id="PS50894">
    <property type="entry name" value="HPT"/>
    <property type="match status" value="1"/>
</dbReference>
<keyword evidence="10" id="KW-0067">ATP-binding</keyword>
<dbReference type="Gene3D" id="3.30.450.20">
    <property type="entry name" value="PAS domain"/>
    <property type="match status" value="1"/>
</dbReference>
<dbReference type="RefSeq" id="WP_126672567.1">
    <property type="nucleotide sequence ID" value="NZ_RYZR01000003.1"/>
</dbReference>
<keyword evidence="9 21" id="KW-0418">Kinase</keyword>
<evidence type="ECO:0000259" key="19">
    <source>
        <dbReference type="PROSITE" id="PS50110"/>
    </source>
</evidence>
<name>A0A3S0S4S5_9GAMM</name>
<evidence type="ECO:0000256" key="1">
    <source>
        <dbReference type="ARBA" id="ARBA00000085"/>
    </source>
</evidence>
<feature type="modified residue" description="Phosphohistidine" evidence="14">
    <location>
        <position position="1092"/>
    </location>
</feature>
<comment type="caution">
    <text evidence="21">The sequence shown here is derived from an EMBL/GenBank/DDBJ whole genome shotgun (WGS) entry which is preliminary data.</text>
</comment>
<keyword evidence="12" id="KW-0902">Two-component regulatory system</keyword>
<sequence length="1151" mass="126229">MTNAEPAHRDAPTGQQDIAALERHQRHLLYGGGAFLSAVILLIMLASIFLSIEDYKADQLDDFRKAKLALDSVFIQRDAGYVRSLNLIEYAWQNKSADLVATGEKEVDNFVAHDDQAVMQASPNAIPYLVVGSGVDNWPREKISRYLGLAEELSVVSGTSITVRGKRPGTMGYFYDPSETLFAFGKSLDGVDLNAAAGRTDHAALFSKLAAPGIDFNDLQALKELHQGNPTLPFFGTGLPKILSSMGTNPSTGQPAIVGSLVAMDGDTPIGAFVIYEPIEPFVDQMRLVSSTDMAVITHDGQVVFGTGAAEKSESIAAAIKPLLVLQPSEDRIVRYRKAGSFFIAQRVPGTSWILVRGYGWPDILQGEKWPFLATIALAMLLLAALWLLLIRQDRSVFAPALARAKRVYQSEELNRTMIETSPIGLCVIGLDNAAPLLQNDAVRSFAIAIPDSDATLYRQVLREYAHATEALTGRPDAREFELALPSHDSDADRHLLIAAMPIIYQNRAALFCVFRDVTARREIQENLRKAREDSEQAKLAAESASRAKTAFVATMSHEIRTPLNGILGHLELLGRSKLDPSQRERLERIRFSADTLLSIISDVLDFSRIEAGQLDIDPVPFEIRPLIEQVALLYAPAAEHKGLKLYYGIDADLEDAYIADVHRIRQVLNNLISNAVKFTESGRVILRVRSASPHSGEVARLRFEVIDSGIGMTEEQREQVFAPFSQADASISRRFGGSGLGLTLCQQISELMEGTIDAQSTQGVGSVFAFEVPVAIDESYRAVNPHPLTKRRVVFLSAAAEWRTEITALLTHWGARLQVATKPSEVDAEWLKQADALVIFGKQRPWDEEEERALVESAGRVVLATADGPLLPEQHGVMSFISCYSSDALLTSILGDAADEILPSFEMASPETSERDPERGSVILLVHDNPVNRELIQQQLETLGYAVEAAEDGVAALHLWRDGRYSAVLTDINMPNMNGYELAKELRGRGVKMPILAVTATALASEKIQCKRAGITDLLLKPLSLETLREALIQHLPRMSHSDAPPASAPWKSKFPEKVCRVFVESGTRDLNAILHATQERDQEGLLARIHSLKGALLMLGERDVADQCVALEKLIESQGIEEAAPHLDKLESDMRDVLQRYAGACGISG</sequence>
<dbReference type="SUPFAM" id="SSF55874">
    <property type="entry name" value="ATPase domain of HSP90 chaperone/DNA topoisomerase II/histidine kinase"/>
    <property type="match status" value="1"/>
</dbReference>
<keyword evidence="7 17" id="KW-0812">Transmembrane</keyword>
<dbReference type="OrthoDB" id="9797243at2"/>
<dbReference type="EC" id="2.7.13.3" evidence="3"/>
<dbReference type="FunFam" id="1.10.287.130:FF:000004">
    <property type="entry name" value="Ethylene receptor 1"/>
    <property type="match status" value="1"/>
</dbReference>
<keyword evidence="5 15" id="KW-0597">Phosphoprotein</keyword>
<dbReference type="GO" id="GO:0005524">
    <property type="term" value="F:ATP binding"/>
    <property type="evidence" value="ECO:0007669"/>
    <property type="project" value="UniProtKB-KW"/>
</dbReference>
<evidence type="ECO:0000256" key="8">
    <source>
        <dbReference type="ARBA" id="ARBA00022741"/>
    </source>
</evidence>
<evidence type="ECO:0000256" key="7">
    <source>
        <dbReference type="ARBA" id="ARBA00022692"/>
    </source>
</evidence>
<dbReference type="CDD" id="cd16922">
    <property type="entry name" value="HATPase_EvgS-ArcB-TorS-like"/>
    <property type="match status" value="1"/>
</dbReference>
<dbReference type="Gene3D" id="3.40.50.2300">
    <property type="match status" value="1"/>
</dbReference>
<dbReference type="Pfam" id="PF00072">
    <property type="entry name" value="Response_reg"/>
    <property type="match status" value="1"/>
</dbReference>
<keyword evidence="8" id="KW-0547">Nucleotide-binding</keyword>
<evidence type="ECO:0000256" key="11">
    <source>
        <dbReference type="ARBA" id="ARBA00022989"/>
    </source>
</evidence>
<evidence type="ECO:0000313" key="21">
    <source>
        <dbReference type="EMBL" id="RUL65936.1"/>
    </source>
</evidence>
<dbReference type="FunFam" id="3.30.565.10:FF:000010">
    <property type="entry name" value="Sensor histidine kinase RcsC"/>
    <property type="match status" value="1"/>
</dbReference>
<evidence type="ECO:0000256" key="2">
    <source>
        <dbReference type="ARBA" id="ARBA00004651"/>
    </source>
</evidence>
<evidence type="ECO:0000256" key="15">
    <source>
        <dbReference type="PROSITE-ProRule" id="PRU00169"/>
    </source>
</evidence>
<evidence type="ECO:0000256" key="14">
    <source>
        <dbReference type="PROSITE-ProRule" id="PRU00110"/>
    </source>
</evidence>
<organism evidence="21 22">
    <name type="scientific">Dyella dinghuensis</name>
    <dbReference type="NCBI Taxonomy" id="1920169"/>
    <lineage>
        <taxon>Bacteria</taxon>
        <taxon>Pseudomonadati</taxon>
        <taxon>Pseudomonadota</taxon>
        <taxon>Gammaproteobacteria</taxon>
        <taxon>Lysobacterales</taxon>
        <taxon>Rhodanobacteraceae</taxon>
        <taxon>Dyella</taxon>
    </lineage>
</organism>
<keyword evidence="16" id="KW-0175">Coiled coil</keyword>
<gene>
    <name evidence="21" type="ORF">EKH79_04345</name>
</gene>
<dbReference type="InterPro" id="IPR036890">
    <property type="entry name" value="HATPase_C_sf"/>
</dbReference>
<evidence type="ECO:0000256" key="3">
    <source>
        <dbReference type="ARBA" id="ARBA00012438"/>
    </source>
</evidence>
<feature type="domain" description="HPt" evidence="20">
    <location>
        <begin position="1053"/>
        <end position="1143"/>
    </location>
</feature>
<dbReference type="InterPro" id="IPR036641">
    <property type="entry name" value="HPT_dom_sf"/>
</dbReference>
<evidence type="ECO:0000256" key="4">
    <source>
        <dbReference type="ARBA" id="ARBA00022475"/>
    </source>
</evidence>
<dbReference type="Pfam" id="PF02518">
    <property type="entry name" value="HATPase_c"/>
    <property type="match status" value="1"/>
</dbReference>
<dbReference type="PANTHER" id="PTHR45339">
    <property type="entry name" value="HYBRID SIGNAL TRANSDUCTION HISTIDINE KINASE J"/>
    <property type="match status" value="1"/>
</dbReference>
<dbReference type="Pfam" id="PF00512">
    <property type="entry name" value="HisKA"/>
    <property type="match status" value="1"/>
</dbReference>
<evidence type="ECO:0000256" key="12">
    <source>
        <dbReference type="ARBA" id="ARBA00023012"/>
    </source>
</evidence>
<comment type="catalytic activity">
    <reaction evidence="1">
        <text>ATP + protein L-histidine = ADP + protein N-phospho-L-histidine.</text>
        <dbReference type="EC" id="2.7.13.3"/>
    </reaction>
</comment>
<dbReference type="PROSITE" id="PS50110">
    <property type="entry name" value="RESPONSE_REGULATORY"/>
    <property type="match status" value="1"/>
</dbReference>
<dbReference type="InterPro" id="IPR036097">
    <property type="entry name" value="HisK_dim/P_sf"/>
</dbReference>
<dbReference type="Gene3D" id="3.30.565.10">
    <property type="entry name" value="Histidine kinase-like ATPase, C-terminal domain"/>
    <property type="match status" value="1"/>
</dbReference>
<dbReference type="Proteomes" id="UP000267077">
    <property type="component" value="Unassembled WGS sequence"/>
</dbReference>
<feature type="coiled-coil region" evidence="16">
    <location>
        <begin position="521"/>
        <end position="548"/>
    </location>
</feature>
<dbReference type="GO" id="GO:0005886">
    <property type="term" value="C:plasma membrane"/>
    <property type="evidence" value="ECO:0007669"/>
    <property type="project" value="UniProtKB-SubCell"/>
</dbReference>
<dbReference type="InterPro" id="IPR004358">
    <property type="entry name" value="Sig_transdc_His_kin-like_C"/>
</dbReference>
<protein>
    <recommendedName>
        <fullName evidence="3">histidine kinase</fullName>
        <ecNumber evidence="3">2.7.13.3</ecNumber>
    </recommendedName>
</protein>
<dbReference type="Gene3D" id="1.20.120.160">
    <property type="entry name" value="HPT domain"/>
    <property type="match status" value="1"/>
</dbReference>
<dbReference type="GO" id="GO:0000155">
    <property type="term" value="F:phosphorelay sensor kinase activity"/>
    <property type="evidence" value="ECO:0007669"/>
    <property type="project" value="InterPro"/>
</dbReference>
<dbReference type="InterPro" id="IPR011006">
    <property type="entry name" value="CheY-like_superfamily"/>
</dbReference>
<evidence type="ECO:0000259" key="20">
    <source>
        <dbReference type="PROSITE" id="PS50894"/>
    </source>
</evidence>
<dbReference type="InterPro" id="IPR003661">
    <property type="entry name" value="HisK_dim/P_dom"/>
</dbReference>
<dbReference type="CDD" id="cd00088">
    <property type="entry name" value="HPT"/>
    <property type="match status" value="1"/>
</dbReference>
<feature type="domain" description="Response regulatory" evidence="19">
    <location>
        <begin position="923"/>
        <end position="1037"/>
    </location>
</feature>
<dbReference type="PRINTS" id="PR00344">
    <property type="entry name" value="BCTRLSENSOR"/>
</dbReference>
<keyword evidence="13 17" id="KW-0472">Membrane</keyword>
<evidence type="ECO:0000256" key="5">
    <source>
        <dbReference type="ARBA" id="ARBA00022553"/>
    </source>
</evidence>
<dbReference type="SMART" id="SM00388">
    <property type="entry name" value="HisKA"/>
    <property type="match status" value="1"/>
</dbReference>
<dbReference type="InterPro" id="IPR008207">
    <property type="entry name" value="Sig_transdc_His_kin_Hpt_dom"/>
</dbReference>
<keyword evidence="11 17" id="KW-1133">Transmembrane helix</keyword>
<dbReference type="InterPro" id="IPR001789">
    <property type="entry name" value="Sig_transdc_resp-reg_receiver"/>
</dbReference>
<feature type="modified residue" description="4-aspartylphosphate" evidence="15">
    <location>
        <position position="972"/>
    </location>
</feature>
<dbReference type="SUPFAM" id="SSF47384">
    <property type="entry name" value="Homodimeric domain of signal transducing histidine kinase"/>
    <property type="match status" value="1"/>
</dbReference>
<comment type="subcellular location">
    <subcellularLocation>
        <location evidence="2">Cell membrane</location>
        <topology evidence="2">Multi-pass membrane protein</topology>
    </subcellularLocation>
</comment>
<dbReference type="SMART" id="SM00448">
    <property type="entry name" value="REC"/>
    <property type="match status" value="1"/>
</dbReference>
<evidence type="ECO:0000256" key="13">
    <source>
        <dbReference type="ARBA" id="ARBA00023136"/>
    </source>
</evidence>
<dbReference type="CDD" id="cd00082">
    <property type="entry name" value="HisKA"/>
    <property type="match status" value="1"/>
</dbReference>
<accession>A0A3S0S4S5</accession>
<dbReference type="Gene3D" id="1.10.287.130">
    <property type="match status" value="1"/>
</dbReference>
<evidence type="ECO:0000256" key="10">
    <source>
        <dbReference type="ARBA" id="ARBA00022840"/>
    </source>
</evidence>
<dbReference type="EMBL" id="RYZR01000003">
    <property type="protein sequence ID" value="RUL65936.1"/>
    <property type="molecule type" value="Genomic_DNA"/>
</dbReference>
<reference evidence="21 22" key="1">
    <citation type="submission" date="2018-12" db="EMBL/GenBank/DDBJ databases">
        <title>Dyella dinghuensis sp. nov. DHOA06 and Dyella choica sp. nov. 4M-K27, isolated from forest soil.</title>
        <authorList>
            <person name="Qiu L.-H."/>
            <person name="Gao Z.-H."/>
        </authorList>
    </citation>
    <scope>NUCLEOTIDE SEQUENCE [LARGE SCALE GENOMIC DNA]</scope>
    <source>
        <strain evidence="21 22">DHOA06</strain>
    </source>
</reference>
<dbReference type="SMART" id="SM00387">
    <property type="entry name" value="HATPase_c"/>
    <property type="match status" value="1"/>
</dbReference>
<dbReference type="PROSITE" id="PS50109">
    <property type="entry name" value="HIS_KIN"/>
    <property type="match status" value="1"/>
</dbReference>
<feature type="domain" description="Histidine kinase" evidence="18">
    <location>
        <begin position="555"/>
        <end position="777"/>
    </location>
</feature>
<dbReference type="AlphaFoldDB" id="A0A3S0S4S5"/>
<evidence type="ECO:0000256" key="9">
    <source>
        <dbReference type="ARBA" id="ARBA00022777"/>
    </source>
</evidence>
<evidence type="ECO:0000256" key="16">
    <source>
        <dbReference type="SAM" id="Coils"/>
    </source>
</evidence>
<evidence type="ECO:0000256" key="6">
    <source>
        <dbReference type="ARBA" id="ARBA00022679"/>
    </source>
</evidence>
<dbReference type="InterPro" id="IPR003594">
    <property type="entry name" value="HATPase_dom"/>
</dbReference>
<keyword evidence="6" id="KW-0808">Transferase</keyword>
<feature type="transmembrane region" description="Helical" evidence="17">
    <location>
        <begin position="28"/>
        <end position="50"/>
    </location>
</feature>
<dbReference type="Pfam" id="PF01627">
    <property type="entry name" value="Hpt"/>
    <property type="match status" value="1"/>
</dbReference>
<evidence type="ECO:0000256" key="17">
    <source>
        <dbReference type="SAM" id="Phobius"/>
    </source>
</evidence>
<dbReference type="SUPFAM" id="SSF52172">
    <property type="entry name" value="CheY-like"/>
    <property type="match status" value="1"/>
</dbReference>
<keyword evidence="4" id="KW-1003">Cell membrane</keyword>
<dbReference type="InterPro" id="IPR005467">
    <property type="entry name" value="His_kinase_dom"/>
</dbReference>
<evidence type="ECO:0000313" key="22">
    <source>
        <dbReference type="Proteomes" id="UP000267077"/>
    </source>
</evidence>
<dbReference type="SUPFAM" id="SSF47226">
    <property type="entry name" value="Histidine-containing phosphotransfer domain, HPT domain"/>
    <property type="match status" value="1"/>
</dbReference>
<dbReference type="PANTHER" id="PTHR45339:SF1">
    <property type="entry name" value="HYBRID SIGNAL TRANSDUCTION HISTIDINE KINASE J"/>
    <property type="match status" value="1"/>
</dbReference>
<proteinExistence type="predicted"/>